<reference evidence="5" key="1">
    <citation type="submission" date="2025-08" db="UniProtKB">
        <authorList>
            <consortium name="RefSeq"/>
        </authorList>
    </citation>
    <scope>IDENTIFICATION</scope>
</reference>
<dbReference type="PIRSF" id="PIRSF000459">
    <property type="entry name" value="TGM_EBP42"/>
    <property type="match status" value="1"/>
</dbReference>
<dbReference type="Pfam" id="PF01841">
    <property type="entry name" value="Transglut_core"/>
    <property type="match status" value="1"/>
</dbReference>
<dbReference type="Pfam" id="PF00927">
    <property type="entry name" value="Transglut_C"/>
    <property type="match status" value="2"/>
</dbReference>
<dbReference type="InterPro" id="IPR014756">
    <property type="entry name" value="Ig_E-set"/>
</dbReference>
<evidence type="ECO:0000256" key="1">
    <source>
        <dbReference type="ARBA" id="ARBA00005968"/>
    </source>
</evidence>
<evidence type="ECO:0000313" key="4">
    <source>
        <dbReference type="Proteomes" id="UP000694888"/>
    </source>
</evidence>
<dbReference type="InterPro" id="IPR023608">
    <property type="entry name" value="Transglutaminase_animal"/>
</dbReference>
<gene>
    <name evidence="5" type="primary">LOC101864519</name>
</gene>
<dbReference type="SUPFAM" id="SSF49309">
    <property type="entry name" value="Transglutaminase, two C-terminal domains"/>
    <property type="match status" value="2"/>
</dbReference>
<dbReference type="InterPro" id="IPR050779">
    <property type="entry name" value="Transglutaminase"/>
</dbReference>
<dbReference type="Gene3D" id="2.60.40.10">
    <property type="entry name" value="Immunoglobulins"/>
    <property type="match status" value="3"/>
</dbReference>
<dbReference type="InterPro" id="IPR038765">
    <property type="entry name" value="Papain-like_cys_pep_sf"/>
</dbReference>
<evidence type="ECO:0000259" key="3">
    <source>
        <dbReference type="SMART" id="SM00460"/>
    </source>
</evidence>
<organism evidence="4 5">
    <name type="scientific">Aplysia californica</name>
    <name type="common">California sea hare</name>
    <dbReference type="NCBI Taxonomy" id="6500"/>
    <lineage>
        <taxon>Eukaryota</taxon>
        <taxon>Metazoa</taxon>
        <taxon>Spiralia</taxon>
        <taxon>Lophotrochozoa</taxon>
        <taxon>Mollusca</taxon>
        <taxon>Gastropoda</taxon>
        <taxon>Heterobranchia</taxon>
        <taxon>Euthyneura</taxon>
        <taxon>Tectipleura</taxon>
        <taxon>Aplysiida</taxon>
        <taxon>Aplysioidea</taxon>
        <taxon>Aplysiidae</taxon>
        <taxon>Aplysia</taxon>
    </lineage>
</organism>
<dbReference type="GeneID" id="101864519"/>
<proteinExistence type="inferred from homology"/>
<feature type="domain" description="Transglutaminase-like" evidence="3">
    <location>
        <begin position="369"/>
        <end position="461"/>
    </location>
</feature>
<dbReference type="InterPro" id="IPR002931">
    <property type="entry name" value="Transglutaminase-like"/>
</dbReference>
<dbReference type="SMART" id="SM00460">
    <property type="entry name" value="TGc"/>
    <property type="match status" value="1"/>
</dbReference>
<dbReference type="Gene3D" id="3.90.260.10">
    <property type="entry name" value="Transglutaminase-like"/>
    <property type="match status" value="1"/>
</dbReference>
<accession>A0ABM1VR48</accession>
<comment type="similarity">
    <text evidence="1">Belongs to the transglutaminase superfamily. Transglutaminase family.</text>
</comment>
<dbReference type="PANTHER" id="PTHR11590">
    <property type="entry name" value="PROTEIN-GLUTAMINE GAMMA-GLUTAMYLTRANSFERASE"/>
    <property type="match status" value="1"/>
</dbReference>
<dbReference type="Proteomes" id="UP000694888">
    <property type="component" value="Unplaced"/>
</dbReference>
<evidence type="ECO:0000313" key="5">
    <source>
        <dbReference type="RefSeq" id="XP_035824890.1"/>
    </source>
</evidence>
<feature type="region of interest" description="Disordered" evidence="2">
    <location>
        <begin position="1"/>
        <end position="37"/>
    </location>
</feature>
<dbReference type="Pfam" id="PF00868">
    <property type="entry name" value="Transglut_N"/>
    <property type="match status" value="1"/>
</dbReference>
<sequence>MFDRAKSQGSEPIPSSPNRLKATSMPRNTVYSGGLYGGHNGRSRLTDFVRTFNSRFPDSLTRHFGTNRVYVYGGERGNNDSAERGASSPPPKPDPVKVLTVRHVDLTVPANTKAHRTDEYDICGSHQERPKLVVRRGQPFNIQVKFSKPYDSKTDYLRIAFEAGDKPSPAKGTEVEFLLSDEDKPKEWGAKILKQQSNSLLVTIFTPPTCYVGKWDLKLNVFKKENSHSSVDVYRYEHEDPIYILFNPWCKDDTVYLDDEKLLQEYVLNESGRIYSGNSRQITSKPWNFGQFESCMLDVAMYLLEISGIQWPVRGDPIKVIRKITAMINFDQGDNGVLVGSWSGNYEGGRSPLSWTGSVAILESYWDSKRPVRYGQCWVFSGLCTTIARALGIPTRSVTNFSSAHDMDGSITIDMIVDKHGEVDEERSDSMWNFHVWNESWMARPDLPAGFGGWQVVDSTPQELSDGTYCCGPVSVAAIRQGEVNMPYDGPFVFAEVNADRFKWFPDATGIMKIVKKETNVVGKCISTKMPNSDEREDITHQYKPKEGSAEERAVVLKANQLASTKENVYKTTAQDVDFEVVQEAANTWVGEDFKVSLNLTNKSDAERTVSGRLVVKTMFYTGVLADKIVSVPFENKILKKGNSTVPVIVKAQDYLEKLKDCCMLDVSVWALVRETNQCFITKDDCRLKKPHLIVNAQEEAVKGREFKVEVSFKNPMDTTLTDCKVTVDGIGKALHFPQGNVAAKSAFVAKLPITPAKVGQKEMIFCFSSKQLEDINASKRIFVRSRDV</sequence>
<name>A0ABM1VR48_APLCA</name>
<dbReference type="InterPro" id="IPR008958">
    <property type="entry name" value="Transglutaminase_C"/>
</dbReference>
<dbReference type="InterPro" id="IPR036238">
    <property type="entry name" value="Transglutaminase_C_sf"/>
</dbReference>
<dbReference type="InterPro" id="IPR013783">
    <property type="entry name" value="Ig-like_fold"/>
</dbReference>
<protein>
    <submittedName>
        <fullName evidence="5">Annulin</fullName>
    </submittedName>
</protein>
<dbReference type="SUPFAM" id="SSF81296">
    <property type="entry name" value="E set domains"/>
    <property type="match status" value="1"/>
</dbReference>
<keyword evidence="4" id="KW-1185">Reference proteome</keyword>
<dbReference type="InterPro" id="IPR001102">
    <property type="entry name" value="Transglutaminase_N"/>
</dbReference>
<feature type="region of interest" description="Disordered" evidence="2">
    <location>
        <begin position="71"/>
        <end position="96"/>
    </location>
</feature>
<dbReference type="InterPro" id="IPR036985">
    <property type="entry name" value="Transglutaminase-like_sf"/>
</dbReference>
<evidence type="ECO:0000256" key="2">
    <source>
        <dbReference type="SAM" id="MobiDB-lite"/>
    </source>
</evidence>
<dbReference type="SUPFAM" id="SSF54001">
    <property type="entry name" value="Cysteine proteinases"/>
    <property type="match status" value="1"/>
</dbReference>
<dbReference type="RefSeq" id="XP_035824890.1">
    <property type="nucleotide sequence ID" value="XM_035968997.1"/>
</dbReference>
<dbReference type="PANTHER" id="PTHR11590:SF40">
    <property type="entry name" value="HEMOCYTE PROTEIN-GLUTAMINE GAMMA-GLUTAMYLTRANSFERASE-LIKE PROTEIN"/>
    <property type="match status" value="1"/>
</dbReference>